<dbReference type="KEGG" id="loa:LOAG_13777"/>
<feature type="region of interest" description="Disordered" evidence="1">
    <location>
        <begin position="362"/>
        <end position="383"/>
    </location>
</feature>
<evidence type="ECO:0000259" key="2">
    <source>
        <dbReference type="PROSITE" id="PS50108"/>
    </source>
</evidence>
<organism evidence="3">
    <name type="scientific">Loa loa</name>
    <name type="common">Eye worm</name>
    <name type="synonym">Filaria loa</name>
    <dbReference type="NCBI Taxonomy" id="7209"/>
    <lineage>
        <taxon>Eukaryota</taxon>
        <taxon>Metazoa</taxon>
        <taxon>Ecdysozoa</taxon>
        <taxon>Nematoda</taxon>
        <taxon>Chromadorea</taxon>
        <taxon>Rhabditida</taxon>
        <taxon>Spirurina</taxon>
        <taxon>Spiruromorpha</taxon>
        <taxon>Filarioidea</taxon>
        <taxon>Onchocercidae</taxon>
        <taxon>Loa</taxon>
    </lineage>
</organism>
<reference evidence="3" key="1">
    <citation type="submission" date="2012-04" db="EMBL/GenBank/DDBJ databases">
        <title>The Genome Sequence of Loa loa.</title>
        <authorList>
            <consortium name="The Broad Institute Genome Sequencing Platform"/>
            <consortium name="Broad Institute Genome Sequencing Center for Infectious Disease"/>
            <person name="Nutman T.B."/>
            <person name="Fink D.L."/>
            <person name="Russ C."/>
            <person name="Young S."/>
            <person name="Zeng Q."/>
            <person name="Gargeya S."/>
            <person name="Alvarado L."/>
            <person name="Berlin A."/>
            <person name="Chapman S.B."/>
            <person name="Chen Z."/>
            <person name="Freedman E."/>
            <person name="Gellesch M."/>
            <person name="Goldberg J."/>
            <person name="Griggs A."/>
            <person name="Gujja S."/>
            <person name="Heilman E.R."/>
            <person name="Heiman D."/>
            <person name="Howarth C."/>
            <person name="Mehta T."/>
            <person name="Neiman D."/>
            <person name="Pearson M."/>
            <person name="Roberts A."/>
            <person name="Saif S."/>
            <person name="Shea T."/>
            <person name="Shenoy N."/>
            <person name="Sisk P."/>
            <person name="Stolte C."/>
            <person name="Sykes S."/>
            <person name="White J."/>
            <person name="Yandava C."/>
            <person name="Haas B."/>
            <person name="Henn M.R."/>
            <person name="Nusbaum C."/>
            <person name="Birren B."/>
        </authorList>
    </citation>
    <scope>NUCLEOTIDE SEQUENCE [LARGE SCALE GENOMIC DNA]</scope>
</reference>
<evidence type="ECO:0000256" key="1">
    <source>
        <dbReference type="SAM" id="MobiDB-lite"/>
    </source>
</evidence>
<evidence type="ECO:0000313" key="3">
    <source>
        <dbReference type="EMBL" id="EFO14739.1"/>
    </source>
</evidence>
<dbReference type="AlphaFoldDB" id="A0A1S0TIX8"/>
<protein>
    <recommendedName>
        <fullName evidence="2">CRIB domain-containing protein</fullName>
    </recommendedName>
</protein>
<dbReference type="InParanoid" id="A0A1S0TIX8"/>
<accession>A0A1S0TIX8</accession>
<dbReference type="CTD" id="9951250"/>
<dbReference type="EMBL" id="JH712718">
    <property type="protein sequence ID" value="EFO14739.1"/>
    <property type="molecule type" value="Genomic_DNA"/>
</dbReference>
<dbReference type="InterPro" id="IPR000095">
    <property type="entry name" value="CRIB_dom"/>
</dbReference>
<name>A0A1S0TIX8_LOALO</name>
<feature type="domain" description="CRIB" evidence="2">
    <location>
        <begin position="39"/>
        <end position="52"/>
    </location>
</feature>
<dbReference type="OMA" id="QKWLLPS"/>
<dbReference type="PROSITE" id="PS50108">
    <property type="entry name" value="CRIB"/>
    <property type="match status" value="1"/>
</dbReference>
<dbReference type="OrthoDB" id="5865062at2759"/>
<dbReference type="GeneID" id="9951250"/>
<sequence length="604" mass="67276">MGETESICITTDSVSNSQLSQNNSKKLLRKAAKVKPEEVSTPTHFEHLVHIEDLQSNANNFVATELSHDPIIRNIFNMIEKNIADRNSNAITVTTSTANDNITELCLESTMKNQECNPKNVAAYIHNIETYDNLNNFTIPPGTVDGKQLVQKRDNLKLDLKGSQKASDDVKSISYTLASDFEEKDNQNSIKNSLMLPKHKKLTPISSSDSTETISPVTPFTPTSVQFQYPDLKKQEAAYDAFVSRNTREITSSLYENQDMTIGTDGFEAKVIDFKDQMEIHQALKQLDDALDEQIPIGTSLTSLNSKESRMETFDENTESSKSKDSKKSVKQLVEMLDSKQLQFGMWNMPSKLHSTVTNQDSDFMLDNEGNKETKTPETPSKPSLIGVNIFGLNGEKSIAEIIAEKQNHRNFSLHKRPPTSPKPVLKKLFPIPKPSTSDEEEQKWLLPSSSGQAIHPSEKLISDGGRENMIVTTNKKPKIQAKHQITSNSAMLSTIIKVDDSESSVNSLSTMTDDTSVISTVSDVTRKDSSQQCLPEIQYQAVNHISENLNQNCNEKFLETSFDGPIAMTIINGNKNGTTKDLVCICDNVIIEGKVRMISFFHG</sequence>
<proteinExistence type="predicted"/>
<feature type="compositionally biased region" description="Basic and acidic residues" evidence="1">
    <location>
        <begin position="307"/>
        <end position="328"/>
    </location>
</feature>
<gene>
    <name evidence="3" type="ORF">LOAG_13777</name>
</gene>
<dbReference type="RefSeq" id="XP_003149330.1">
    <property type="nucleotide sequence ID" value="XM_003149282.1"/>
</dbReference>
<feature type="region of interest" description="Disordered" evidence="1">
    <location>
        <begin position="302"/>
        <end position="330"/>
    </location>
</feature>